<dbReference type="Pfam" id="PF07686">
    <property type="entry name" value="V-set"/>
    <property type="match status" value="1"/>
</dbReference>
<evidence type="ECO:0000259" key="5">
    <source>
        <dbReference type="PROSITE" id="PS50835"/>
    </source>
</evidence>
<dbReference type="EMBL" id="JAATJU010010194">
    <property type="protein sequence ID" value="KAH0518580.1"/>
    <property type="molecule type" value="Genomic_DNA"/>
</dbReference>
<evidence type="ECO:0000313" key="7">
    <source>
        <dbReference type="Proteomes" id="UP000710432"/>
    </source>
</evidence>
<dbReference type="InterPro" id="IPR013106">
    <property type="entry name" value="Ig_V-set"/>
</dbReference>
<dbReference type="GO" id="GO:0038023">
    <property type="term" value="F:signaling receptor activity"/>
    <property type="evidence" value="ECO:0007669"/>
    <property type="project" value="TreeGrafter"/>
</dbReference>
<keyword evidence="2" id="KW-1015">Disulfide bond</keyword>
<name>A0A8J6GWN3_MICOH</name>
<evidence type="ECO:0000256" key="1">
    <source>
        <dbReference type="ARBA" id="ARBA00022729"/>
    </source>
</evidence>
<dbReference type="InterPro" id="IPR013783">
    <property type="entry name" value="Ig-like_fold"/>
</dbReference>
<dbReference type="InterPro" id="IPR052314">
    <property type="entry name" value="Immune_rcpt_domain"/>
</dbReference>
<reference evidence="6" key="1">
    <citation type="submission" date="2020-03" db="EMBL/GenBank/DDBJ databases">
        <title>Studies in the Genomics of Life Span.</title>
        <authorList>
            <person name="Glass D."/>
        </authorList>
    </citation>
    <scope>NUCLEOTIDE SEQUENCE</scope>
    <source>
        <strain evidence="6">LTLLF</strain>
        <tissue evidence="6">Muscle</tissue>
    </source>
</reference>
<dbReference type="InterPro" id="IPR007110">
    <property type="entry name" value="Ig-like_dom"/>
</dbReference>
<proteinExistence type="predicted"/>
<accession>A0A8J6GWN3</accession>
<protein>
    <submittedName>
        <fullName evidence="6">Trem-like transcript 4 protein</fullName>
    </submittedName>
</protein>
<keyword evidence="3" id="KW-0393">Immunoglobulin domain</keyword>
<evidence type="ECO:0000256" key="3">
    <source>
        <dbReference type="ARBA" id="ARBA00023319"/>
    </source>
</evidence>
<dbReference type="InterPro" id="IPR036179">
    <property type="entry name" value="Ig-like_dom_sf"/>
</dbReference>
<dbReference type="PANTHER" id="PTHR16423">
    <property type="entry name" value="TREM-LIKE TRANSCRIPT PROTEIN"/>
    <property type="match status" value="1"/>
</dbReference>
<dbReference type="SUPFAM" id="SSF48726">
    <property type="entry name" value="Immunoglobulin"/>
    <property type="match status" value="1"/>
</dbReference>
<keyword evidence="1 4" id="KW-0732">Signal</keyword>
<sequence>MAWEDTYLLSPILLLLLASGSRAEDAELLPTVEGQTIFVKCQYNGSQHSKEKIWCQKTPTKSCKVLVSSLSTDPQWPKFFIREYPKSHFFTVTMTTLTVRDSGLYFCGIYDNHRAIAVLRRFYLVVSKGEHPPS</sequence>
<feature type="domain" description="Ig-like" evidence="5">
    <location>
        <begin position="11"/>
        <end position="117"/>
    </location>
</feature>
<gene>
    <name evidence="6" type="ORF">LTLLF_115720</name>
</gene>
<dbReference type="PROSITE" id="PS50835">
    <property type="entry name" value="IG_LIKE"/>
    <property type="match status" value="1"/>
</dbReference>
<feature type="signal peptide" evidence="4">
    <location>
        <begin position="1"/>
        <end position="23"/>
    </location>
</feature>
<comment type="caution">
    <text evidence="6">The sequence shown here is derived from an EMBL/GenBank/DDBJ whole genome shotgun (WGS) entry which is preliminary data.</text>
</comment>
<dbReference type="AlphaFoldDB" id="A0A8J6GWN3"/>
<evidence type="ECO:0000256" key="4">
    <source>
        <dbReference type="SAM" id="SignalP"/>
    </source>
</evidence>
<evidence type="ECO:0000256" key="2">
    <source>
        <dbReference type="ARBA" id="ARBA00023157"/>
    </source>
</evidence>
<evidence type="ECO:0000313" key="6">
    <source>
        <dbReference type="EMBL" id="KAH0518580.1"/>
    </source>
</evidence>
<dbReference type="Proteomes" id="UP000710432">
    <property type="component" value="Unassembled WGS sequence"/>
</dbReference>
<organism evidence="6 7">
    <name type="scientific">Microtus ochrogaster</name>
    <name type="common">Prairie vole</name>
    <dbReference type="NCBI Taxonomy" id="79684"/>
    <lineage>
        <taxon>Eukaryota</taxon>
        <taxon>Metazoa</taxon>
        <taxon>Chordata</taxon>
        <taxon>Craniata</taxon>
        <taxon>Vertebrata</taxon>
        <taxon>Euteleostomi</taxon>
        <taxon>Mammalia</taxon>
        <taxon>Eutheria</taxon>
        <taxon>Euarchontoglires</taxon>
        <taxon>Glires</taxon>
        <taxon>Rodentia</taxon>
        <taxon>Myomorpha</taxon>
        <taxon>Muroidea</taxon>
        <taxon>Cricetidae</taxon>
        <taxon>Arvicolinae</taxon>
        <taxon>Microtus</taxon>
    </lineage>
</organism>
<feature type="chain" id="PRO_5035273235" evidence="4">
    <location>
        <begin position="24"/>
        <end position="134"/>
    </location>
</feature>
<dbReference type="Gene3D" id="2.60.40.10">
    <property type="entry name" value="Immunoglobulins"/>
    <property type="match status" value="1"/>
</dbReference>
<dbReference type="PANTHER" id="PTHR16423:SF10">
    <property type="entry name" value="CRKD-BINDING PROTEIN-RELATED"/>
    <property type="match status" value="1"/>
</dbReference>
<dbReference type="GO" id="GO:0009986">
    <property type="term" value="C:cell surface"/>
    <property type="evidence" value="ECO:0007669"/>
    <property type="project" value="TreeGrafter"/>
</dbReference>